<reference evidence="1" key="1">
    <citation type="submission" date="2021-04" db="EMBL/GenBank/DDBJ databases">
        <authorList>
            <person name="Vanwijnsberghe S."/>
        </authorList>
    </citation>
    <scope>NUCLEOTIDE SEQUENCE</scope>
    <source>
        <strain evidence="1">LMG 31841</strain>
    </source>
</reference>
<dbReference type="RefSeq" id="WP_228882516.1">
    <property type="nucleotide sequence ID" value="NZ_CAJQZC010000011.1"/>
</dbReference>
<gene>
    <name evidence="1" type="ORF">LMG31841_04865</name>
</gene>
<dbReference type="AlphaFoldDB" id="A0A9N8S1R6"/>
<dbReference type="EMBL" id="CAJQZC010000011">
    <property type="protein sequence ID" value="CAG4919313.1"/>
    <property type="molecule type" value="Genomic_DNA"/>
</dbReference>
<evidence type="ECO:0000313" key="2">
    <source>
        <dbReference type="Proteomes" id="UP000789704"/>
    </source>
</evidence>
<protein>
    <submittedName>
        <fullName evidence="1">Uncharacterized protein</fullName>
    </submittedName>
</protein>
<keyword evidence="2" id="KW-1185">Reference proteome</keyword>
<dbReference type="Proteomes" id="UP000789704">
    <property type="component" value="Unassembled WGS sequence"/>
</dbReference>
<sequence>MENEKDIPLGPEHPRYDEAQALENMVRVVRKAQGKKNPEDCSYGSLEWQAVEEDYLEDLLRALGGDPGELS</sequence>
<comment type="caution">
    <text evidence="1">The sequence shown here is derived from an EMBL/GenBank/DDBJ whole genome shotgun (WGS) entry which is preliminary data.</text>
</comment>
<name>A0A9N8S1R6_9BURK</name>
<proteinExistence type="predicted"/>
<accession>A0A9N8S1R6</accession>
<evidence type="ECO:0000313" key="1">
    <source>
        <dbReference type="EMBL" id="CAG4919313.1"/>
    </source>
</evidence>
<organism evidence="1 2">
    <name type="scientific">Paraburkholderia saeva</name>
    <dbReference type="NCBI Taxonomy" id="2777537"/>
    <lineage>
        <taxon>Bacteria</taxon>
        <taxon>Pseudomonadati</taxon>
        <taxon>Pseudomonadota</taxon>
        <taxon>Betaproteobacteria</taxon>
        <taxon>Burkholderiales</taxon>
        <taxon>Burkholderiaceae</taxon>
        <taxon>Paraburkholderia</taxon>
    </lineage>
</organism>